<evidence type="ECO:0000313" key="7">
    <source>
        <dbReference type="EMBL" id="SCY51895.1"/>
    </source>
</evidence>
<evidence type="ECO:0000256" key="2">
    <source>
        <dbReference type="ARBA" id="ARBA00022723"/>
    </source>
</evidence>
<feature type="domain" description="Radical SAM core" evidence="6">
    <location>
        <begin position="78"/>
        <end position="206"/>
    </location>
</feature>
<dbReference type="InterPro" id="IPR007197">
    <property type="entry name" value="rSAM"/>
</dbReference>
<reference evidence="7 8" key="1">
    <citation type="submission" date="2016-10" db="EMBL/GenBank/DDBJ databases">
        <authorList>
            <person name="de Groot N.N."/>
        </authorList>
    </citation>
    <scope>NUCLEOTIDE SEQUENCE [LARGE SCALE GENOMIC DNA]</scope>
    <source>
        <strain evidence="7 8">DSM 18978</strain>
    </source>
</reference>
<dbReference type="AlphaFoldDB" id="A0A1G5GK26"/>
<keyword evidence="7" id="KW-0456">Lyase</keyword>
<dbReference type="STRING" id="1120976.SAMN03080606_01721"/>
<dbReference type="GO" id="GO:0046872">
    <property type="term" value="F:metal ion binding"/>
    <property type="evidence" value="ECO:0007669"/>
    <property type="project" value="UniProtKB-KW"/>
</dbReference>
<gene>
    <name evidence="7" type="ORF">SAMN03080606_01721</name>
</gene>
<dbReference type="InterPro" id="IPR040085">
    <property type="entry name" value="MJ0674-like"/>
</dbReference>
<keyword evidence="8" id="KW-1185">Reference proteome</keyword>
<organism evidence="7 8">
    <name type="scientific">Alkaliphilus peptidifermentans DSM 18978</name>
    <dbReference type="NCBI Taxonomy" id="1120976"/>
    <lineage>
        <taxon>Bacteria</taxon>
        <taxon>Bacillati</taxon>
        <taxon>Bacillota</taxon>
        <taxon>Clostridia</taxon>
        <taxon>Peptostreptococcales</taxon>
        <taxon>Natronincolaceae</taxon>
        <taxon>Alkaliphilus</taxon>
    </lineage>
</organism>
<dbReference type="Proteomes" id="UP000198636">
    <property type="component" value="Unassembled WGS sequence"/>
</dbReference>
<keyword evidence="3 5" id="KW-0408">Iron</keyword>
<dbReference type="InterPro" id="IPR016431">
    <property type="entry name" value="Pyrv-formate_lyase-activ_prd"/>
</dbReference>
<dbReference type="PANTHER" id="PTHR43075:SF1">
    <property type="entry name" value="FORMATE LYASE ACTIVATING ENZYME, PUTATIVE (AFU_ORTHOLOGUE AFUA_2G15630)-RELATED"/>
    <property type="match status" value="1"/>
</dbReference>
<dbReference type="Pfam" id="PF04055">
    <property type="entry name" value="Radical_SAM"/>
    <property type="match status" value="1"/>
</dbReference>
<accession>A0A1G5GK26</accession>
<proteinExistence type="predicted"/>
<dbReference type="SUPFAM" id="SSF102114">
    <property type="entry name" value="Radical SAM enzymes"/>
    <property type="match status" value="1"/>
</dbReference>
<evidence type="ECO:0000256" key="3">
    <source>
        <dbReference type="ARBA" id="ARBA00023004"/>
    </source>
</evidence>
<dbReference type="GO" id="GO:0051536">
    <property type="term" value="F:iron-sulfur cluster binding"/>
    <property type="evidence" value="ECO:0007669"/>
    <property type="project" value="UniProtKB-KW"/>
</dbReference>
<keyword evidence="4 5" id="KW-0411">Iron-sulfur</keyword>
<protein>
    <submittedName>
        <fullName evidence="7">Putative pyruvate formate lyase activating enzyme</fullName>
    </submittedName>
</protein>
<dbReference type="InterPro" id="IPR058240">
    <property type="entry name" value="rSAM_sf"/>
</dbReference>
<dbReference type="RefSeq" id="WP_091542312.1">
    <property type="nucleotide sequence ID" value="NZ_FMUS01000009.1"/>
</dbReference>
<dbReference type="SFLD" id="SFLDG01099">
    <property type="entry name" value="Uncharacterised_Radical_SAM_Su"/>
    <property type="match status" value="1"/>
</dbReference>
<feature type="binding site" evidence="5">
    <location>
        <position position="90"/>
    </location>
    <ligand>
        <name>[4Fe-4S] cluster</name>
        <dbReference type="ChEBI" id="CHEBI:49883"/>
        <note>4Fe-4S-S-AdoMet</note>
    </ligand>
</feature>
<keyword evidence="2 5" id="KW-0479">Metal-binding</keyword>
<dbReference type="SFLD" id="SFLDS00029">
    <property type="entry name" value="Radical_SAM"/>
    <property type="match status" value="1"/>
</dbReference>
<feature type="binding site" evidence="5">
    <location>
        <position position="87"/>
    </location>
    <ligand>
        <name>[4Fe-4S] cluster</name>
        <dbReference type="ChEBI" id="CHEBI:49883"/>
        <note>4Fe-4S-S-AdoMet</note>
    </ligand>
</feature>
<evidence type="ECO:0000259" key="6">
    <source>
        <dbReference type="Pfam" id="PF04055"/>
    </source>
</evidence>
<comment type="cofactor">
    <cofactor evidence="5">
        <name>[4Fe-4S] cluster</name>
        <dbReference type="ChEBI" id="CHEBI:49883"/>
    </cofactor>
    <text evidence="5">Binds 1 [4Fe-4S] cluster. The cluster is coordinated with 3 cysteines and an exchangeable S-adenosyl-L-methionine.</text>
</comment>
<evidence type="ECO:0000313" key="8">
    <source>
        <dbReference type="Proteomes" id="UP000198636"/>
    </source>
</evidence>
<dbReference type="InterPro" id="IPR013785">
    <property type="entry name" value="Aldolase_TIM"/>
</dbReference>
<dbReference type="PANTHER" id="PTHR43075">
    <property type="entry name" value="FORMATE LYASE ACTIVATING ENZYME, PUTATIVE (AFU_ORTHOLOGUE AFUA_2G15630)-RELATED"/>
    <property type="match status" value="1"/>
</dbReference>
<dbReference type="GO" id="GO:0016829">
    <property type="term" value="F:lyase activity"/>
    <property type="evidence" value="ECO:0007669"/>
    <property type="project" value="UniProtKB-KW"/>
</dbReference>
<feature type="binding site" evidence="5">
    <location>
        <position position="83"/>
    </location>
    <ligand>
        <name>[4Fe-4S] cluster</name>
        <dbReference type="ChEBI" id="CHEBI:49883"/>
        <note>4Fe-4S-S-AdoMet</note>
    </ligand>
</feature>
<sequence length="302" mass="34100">MGKASYMKLLENNTFKKRVDKLKSMLNNCVLCPHQCSVDRIKGEAGFCKTLTHPVVSGAEAHYGEEKELVGRHGSGTIFFSHCNLKCVFCQNYEISHCGEGNEISVEQLAEVMLYLQKRKCHNINLVSPGHIIPQIVEAIYLAANEGLTLPIVYNTNGYDLTDTLMLLEDIIDIYMPDLKFSDDTLAEKYLGVKQYYSIATAAIKEMFHQVGNLKTDGNNIAYRGLMIRHLVMPENIASTDKIMGFIANHISKDTYINVMSQYYPAYRSHDYKELSQNITRQDFQQALKSAKEAGLTNSRGF</sequence>
<dbReference type="EMBL" id="FMUS01000009">
    <property type="protein sequence ID" value="SCY51895.1"/>
    <property type="molecule type" value="Genomic_DNA"/>
</dbReference>
<dbReference type="OrthoDB" id="9781783at2"/>
<dbReference type="CDD" id="cd01335">
    <property type="entry name" value="Radical_SAM"/>
    <property type="match status" value="1"/>
</dbReference>
<dbReference type="PIRSF" id="PIRSF004869">
    <property type="entry name" value="PflX_prd"/>
    <property type="match status" value="1"/>
</dbReference>
<keyword evidence="7" id="KW-0670">Pyruvate</keyword>
<evidence type="ECO:0000256" key="4">
    <source>
        <dbReference type="ARBA" id="ARBA00023014"/>
    </source>
</evidence>
<keyword evidence="1 5" id="KW-0949">S-adenosyl-L-methionine</keyword>
<name>A0A1G5GK26_9FIRM</name>
<dbReference type="Gene3D" id="3.20.20.70">
    <property type="entry name" value="Aldolase class I"/>
    <property type="match status" value="1"/>
</dbReference>
<evidence type="ECO:0000256" key="5">
    <source>
        <dbReference type="PIRSR" id="PIRSR004869-50"/>
    </source>
</evidence>
<evidence type="ECO:0000256" key="1">
    <source>
        <dbReference type="ARBA" id="ARBA00022691"/>
    </source>
</evidence>